<comment type="caution">
    <text evidence="1">The sequence shown here is derived from an EMBL/GenBank/DDBJ whole genome shotgun (WGS) entry which is preliminary data.</text>
</comment>
<dbReference type="Proteomes" id="UP000026941">
    <property type="component" value="Unassembled WGS sequence"/>
</dbReference>
<evidence type="ECO:0000313" key="2">
    <source>
        <dbReference type="Proteomes" id="UP000026941"/>
    </source>
</evidence>
<protein>
    <submittedName>
        <fullName evidence="1">Uncharacterized protein</fullName>
    </submittedName>
</protein>
<dbReference type="AlphaFoldDB" id="A0AA87U2M4"/>
<organism evidence="1 2">
    <name type="scientific">Rhizobium rhizogenes NBRC 13257</name>
    <dbReference type="NCBI Taxonomy" id="1220581"/>
    <lineage>
        <taxon>Bacteria</taxon>
        <taxon>Pseudomonadati</taxon>
        <taxon>Pseudomonadota</taxon>
        <taxon>Alphaproteobacteria</taxon>
        <taxon>Hyphomicrobiales</taxon>
        <taxon>Rhizobiaceae</taxon>
        <taxon>Rhizobium/Agrobacterium group</taxon>
        <taxon>Rhizobium</taxon>
    </lineage>
</organism>
<evidence type="ECO:0000313" key="1">
    <source>
        <dbReference type="EMBL" id="GAJ90970.1"/>
    </source>
</evidence>
<gene>
    <name evidence="1" type="ORF">RRH01S_01_04380</name>
</gene>
<dbReference type="RefSeq" id="WP_042469788.1">
    <property type="nucleotide sequence ID" value="NZ_BAYX01000001.1"/>
</dbReference>
<reference evidence="1 2" key="1">
    <citation type="submission" date="2014-05" db="EMBL/GenBank/DDBJ databases">
        <title>Whole genome shotgun sequence of Rhizobium rhizogenes NBRC 13257.</title>
        <authorList>
            <person name="Katano-Makiyama Y."/>
            <person name="Hosoyama A."/>
            <person name="Hashimoto M."/>
            <person name="Hosoyama Y."/>
            <person name="Noguchi M."/>
            <person name="Tsuchikane K."/>
            <person name="Kimura A."/>
            <person name="Ohji S."/>
            <person name="Ichikawa N."/>
            <person name="Yamazoe A."/>
            <person name="Fujita N."/>
        </authorList>
    </citation>
    <scope>NUCLEOTIDE SEQUENCE [LARGE SCALE GENOMIC DNA]</scope>
    <source>
        <strain evidence="1 2">NBRC 13257</strain>
    </source>
</reference>
<dbReference type="EMBL" id="BAYX01000001">
    <property type="protein sequence ID" value="GAJ90970.1"/>
    <property type="molecule type" value="Genomic_DNA"/>
</dbReference>
<accession>A0AA87U2M4</accession>
<proteinExistence type="predicted"/>
<sequence>MTYPSQKLTNDLATLWFQAPMVISMRLSQMWMTAMTGGGVNSTEINRMVSEKMMAAAESATATNMALAQQGIAAMTAIATGGRVSSSRAADAIAQASVKPYSKRVRSNVRRLSKQKG</sequence>
<name>A0AA87U2M4_RHIRH</name>